<dbReference type="PROSITE" id="PS51257">
    <property type="entry name" value="PROKAR_LIPOPROTEIN"/>
    <property type="match status" value="1"/>
</dbReference>
<proteinExistence type="predicted"/>
<organism evidence="5 6">
    <name type="scientific">Marinobacter daqiaonensis</name>
    <dbReference type="NCBI Taxonomy" id="650891"/>
    <lineage>
        <taxon>Bacteria</taxon>
        <taxon>Pseudomonadati</taxon>
        <taxon>Pseudomonadota</taxon>
        <taxon>Gammaproteobacteria</taxon>
        <taxon>Pseudomonadales</taxon>
        <taxon>Marinobacteraceae</taxon>
        <taxon>Marinobacter</taxon>
    </lineage>
</organism>
<reference evidence="5 6" key="1">
    <citation type="submission" date="2016-10" db="EMBL/GenBank/DDBJ databases">
        <authorList>
            <person name="de Groot N.N."/>
        </authorList>
    </citation>
    <scope>NUCLEOTIDE SEQUENCE [LARGE SCALE GENOMIC DNA]</scope>
    <source>
        <strain evidence="5 6">CGMCC 1.9167</strain>
    </source>
</reference>
<evidence type="ECO:0000313" key="6">
    <source>
        <dbReference type="Proteomes" id="UP000198644"/>
    </source>
</evidence>
<dbReference type="InterPro" id="IPR019734">
    <property type="entry name" value="TPR_rpt"/>
</dbReference>
<feature type="repeat" description="TPR" evidence="3">
    <location>
        <begin position="826"/>
        <end position="859"/>
    </location>
</feature>
<evidence type="ECO:0000256" key="4">
    <source>
        <dbReference type="SAM" id="SignalP"/>
    </source>
</evidence>
<dbReference type="EMBL" id="FOYW01000001">
    <property type="protein sequence ID" value="SFR58434.1"/>
    <property type="molecule type" value="Genomic_DNA"/>
</dbReference>
<dbReference type="AlphaFoldDB" id="A0A1I6HVG9"/>
<dbReference type="Proteomes" id="UP000198644">
    <property type="component" value="Unassembled WGS sequence"/>
</dbReference>
<protein>
    <submittedName>
        <fullName evidence="5">Tfp pilus assembly protein PilF</fullName>
    </submittedName>
</protein>
<keyword evidence="1" id="KW-0677">Repeat</keyword>
<dbReference type="Pfam" id="PF13432">
    <property type="entry name" value="TPR_16"/>
    <property type="match status" value="2"/>
</dbReference>
<evidence type="ECO:0000256" key="3">
    <source>
        <dbReference type="PROSITE-ProRule" id="PRU00339"/>
    </source>
</evidence>
<keyword evidence="6" id="KW-1185">Reference proteome</keyword>
<sequence>MSTAFRPLAAFVLSSFVILATGCSSSDEANSEAAGHITRAETYADQGQYRSAMLEVRNALQKDPGNIEHVLVLADIYNTIGAARQATDLLEPWLEDHTERVALPLARAYIAQGKHLSARDVLEEYSPSSDTGQLEKPILLAESKRLAGNHPEAISDFRAVLEENPDQQEAAAGLAKTLLAANEPNAALNLLKEWTERNGENPELLYLQGLAHYRLGEVEETTAVLTDATSAVPSSDVFLPVRRNILTLLSRSLTEQGRITEAQVYNKILAENTNSDTRERAETAIEAINRGDMDTARTTLEELMRQNPDNEQVALMLGTLKLQEGQRDEAESLLVGNIDAETTPTPFIRAATIAQIDSGKREEALRTLSRAIEARPNDPELLAMHGLLALSLPEHQDSGVASLSKALELDRSSSRLRLALAQHYMNEGQEEQALAQMRVAFTETPTDWSVTQNYLGLLIQTGRETEAREVKESLLNGFSDEPRAVTLAAIAEHRLGETEKARARLEEQVQNSPDNPMALVALASVHEDEGRADEAAETLLSVAALRPDNIRFLQSAGRAYAKNHTPEEVVAWLLGIASRQPELAPNSLALAAQVRAQQGKLAEARDLLAQIPDNEQSSMVSAVTGQLLVREAARAADNENWTEARAKAAEAIALQPDNLRFALVPVNLLAREGKHQEALESLDELETVHGQEPAIDLMRARLIASQEGQEAAWSFLEGRWQETGNPELLPILVGLAKEHSPASLDKLTKAWVTAQPDSATANLTRAEFQMGSGQERDAIVSYEAALARQPDNPIALNNLAWLLRERDQERAIMLAARAQELAPENPAVLDTYGWILHLDGQHQKAVEYLEKALALAPDNSEIATHLKEAQQAL</sequence>
<dbReference type="SMART" id="SM00028">
    <property type="entry name" value="TPR"/>
    <property type="match status" value="11"/>
</dbReference>
<dbReference type="GO" id="GO:0042802">
    <property type="term" value="F:identical protein binding"/>
    <property type="evidence" value="ECO:0007669"/>
    <property type="project" value="InterPro"/>
</dbReference>
<dbReference type="InterPro" id="IPR011717">
    <property type="entry name" value="TPR-4"/>
</dbReference>
<dbReference type="PANTHER" id="PTHR45586">
    <property type="entry name" value="TPR REPEAT-CONTAINING PROTEIN PA4667"/>
    <property type="match status" value="1"/>
</dbReference>
<keyword evidence="2 3" id="KW-0802">TPR repeat</keyword>
<dbReference type="SUPFAM" id="SSF48452">
    <property type="entry name" value="TPR-like"/>
    <property type="match status" value="5"/>
</dbReference>
<dbReference type="RefSeq" id="WP_092010521.1">
    <property type="nucleotide sequence ID" value="NZ_FOYW01000001.1"/>
</dbReference>
<dbReference type="PROSITE" id="PS50005">
    <property type="entry name" value="TPR"/>
    <property type="match status" value="1"/>
</dbReference>
<dbReference type="Gene3D" id="1.25.40.10">
    <property type="entry name" value="Tetratricopeptide repeat domain"/>
    <property type="match status" value="6"/>
</dbReference>
<dbReference type="OrthoDB" id="9766710at2"/>
<dbReference type="InterPro" id="IPR013105">
    <property type="entry name" value="TPR_2"/>
</dbReference>
<evidence type="ECO:0000256" key="2">
    <source>
        <dbReference type="ARBA" id="ARBA00022803"/>
    </source>
</evidence>
<accession>A0A1I6HVG9</accession>
<dbReference type="STRING" id="650891.SAMN05216203_1588"/>
<gene>
    <name evidence="5" type="ORF">SAMN05216203_1588</name>
</gene>
<dbReference type="PANTHER" id="PTHR45586:SF14">
    <property type="entry name" value="TETRATRICOPEPTIDE TPR_2 REPEAT PROTEIN"/>
    <property type="match status" value="1"/>
</dbReference>
<dbReference type="InterPro" id="IPR011990">
    <property type="entry name" value="TPR-like_helical_dom_sf"/>
</dbReference>
<feature type="chain" id="PRO_5011796879" evidence="4">
    <location>
        <begin position="21"/>
        <end position="873"/>
    </location>
</feature>
<name>A0A1I6HVG9_9GAMM</name>
<feature type="signal peptide" evidence="4">
    <location>
        <begin position="1"/>
        <end position="20"/>
    </location>
</feature>
<dbReference type="Pfam" id="PF14559">
    <property type="entry name" value="TPR_19"/>
    <property type="match status" value="2"/>
</dbReference>
<dbReference type="InterPro" id="IPR051012">
    <property type="entry name" value="CellSynth/LPSAsmb/PSIAsmb"/>
</dbReference>
<dbReference type="Pfam" id="PF07721">
    <property type="entry name" value="TPR_4"/>
    <property type="match status" value="1"/>
</dbReference>
<evidence type="ECO:0000313" key="5">
    <source>
        <dbReference type="EMBL" id="SFR58434.1"/>
    </source>
</evidence>
<dbReference type="Pfam" id="PF07719">
    <property type="entry name" value="TPR_2"/>
    <property type="match status" value="1"/>
</dbReference>
<keyword evidence="4" id="KW-0732">Signal</keyword>
<dbReference type="Pfam" id="PF13429">
    <property type="entry name" value="TPR_15"/>
    <property type="match status" value="1"/>
</dbReference>
<evidence type="ECO:0000256" key="1">
    <source>
        <dbReference type="ARBA" id="ARBA00022737"/>
    </source>
</evidence>